<dbReference type="STRING" id="28085.Lcin_1027"/>
<evidence type="ECO:0000313" key="4">
    <source>
        <dbReference type="Proteomes" id="UP000054854"/>
    </source>
</evidence>
<evidence type="ECO:0000256" key="1">
    <source>
        <dbReference type="SAM" id="Coils"/>
    </source>
</evidence>
<name>A0A378IDZ5_9GAMM</name>
<dbReference type="AlphaFoldDB" id="A0A378IDZ5"/>
<dbReference type="Proteomes" id="UP000054854">
    <property type="component" value="Unassembled WGS sequence"/>
</dbReference>
<proteinExistence type="predicted"/>
<reference evidence="3 5" key="2">
    <citation type="submission" date="2018-06" db="EMBL/GenBank/DDBJ databases">
        <authorList>
            <consortium name="Pathogen Informatics"/>
            <person name="Doyle S."/>
        </authorList>
    </citation>
    <scope>NUCLEOTIDE SEQUENCE [LARGE SCALE GENOMIC DNA]</scope>
    <source>
        <strain evidence="3 5">NCTC12438</strain>
    </source>
</reference>
<gene>
    <name evidence="2" type="ORF">Lcin_1027</name>
    <name evidence="3" type="ORF">NCTC12438_00018</name>
</gene>
<dbReference type="OrthoDB" id="5647420at2"/>
<evidence type="ECO:0000313" key="5">
    <source>
        <dbReference type="Proteomes" id="UP000255316"/>
    </source>
</evidence>
<dbReference type="EMBL" id="LNXX01000007">
    <property type="protein sequence ID" value="KTC92248.1"/>
    <property type="molecule type" value="Genomic_DNA"/>
</dbReference>
<dbReference type="Proteomes" id="UP000255316">
    <property type="component" value="Unassembled WGS sequence"/>
</dbReference>
<reference evidence="2 4" key="1">
    <citation type="submission" date="2015-11" db="EMBL/GenBank/DDBJ databases">
        <title>Genomic analysis of 38 Legionella species identifies large and diverse effector repertoires.</title>
        <authorList>
            <person name="Burstein D."/>
            <person name="Amaro F."/>
            <person name="Zusman T."/>
            <person name="Lifshitz Z."/>
            <person name="Cohen O."/>
            <person name="Gilbert J.A."/>
            <person name="Pupko T."/>
            <person name="Shuman H.A."/>
            <person name="Segal G."/>
        </authorList>
    </citation>
    <scope>NUCLEOTIDE SEQUENCE [LARGE SCALE GENOMIC DNA]</scope>
    <source>
        <strain evidence="2 4">CDC#72-OH-14</strain>
    </source>
</reference>
<feature type="coiled-coil region" evidence="1">
    <location>
        <begin position="59"/>
        <end position="129"/>
    </location>
</feature>
<dbReference type="RefSeq" id="WP_058464214.1">
    <property type="nucleotide sequence ID" value="NZ_CAAAHQ010000006.1"/>
</dbReference>
<keyword evidence="4" id="KW-1185">Reference proteome</keyword>
<protein>
    <submittedName>
        <fullName evidence="3">Coiled coil protein</fullName>
    </submittedName>
</protein>
<sequence length="291" mass="33549">MPHLAIMSPEDVIRVVKQKVDDLQRITAMNTQIIADTTYEINIGLKKLLKSGRIKELRYEEELKQNKEELNLRQKALNELEQQFQRINQLQEETQSETVGFVIENDIPIEELKKLIVLTKIKIDSTEDKNELLFLCTLLQTAISCKNQLDEQRTFNTQKIPLLQSEKRYASCLLEEFRNFEHNPSQSLTIDSYITKLDNIGSNPASHEESLIAIETLKSQIDSISTGFKGLINRICTTINKEPVFDIPDSSMSTKVLDFKEQLKLIKIETDLQKGQLNQLNDVWMKEKGLP</sequence>
<evidence type="ECO:0000313" key="2">
    <source>
        <dbReference type="EMBL" id="KTC92248.1"/>
    </source>
</evidence>
<organism evidence="3 5">
    <name type="scientific">Legionella cincinnatiensis</name>
    <dbReference type="NCBI Taxonomy" id="28085"/>
    <lineage>
        <taxon>Bacteria</taxon>
        <taxon>Pseudomonadati</taxon>
        <taxon>Pseudomonadota</taxon>
        <taxon>Gammaproteobacteria</taxon>
        <taxon>Legionellales</taxon>
        <taxon>Legionellaceae</taxon>
        <taxon>Legionella</taxon>
    </lineage>
</organism>
<accession>A0A378IDZ5</accession>
<evidence type="ECO:0000313" key="3">
    <source>
        <dbReference type="EMBL" id="STX33447.1"/>
    </source>
</evidence>
<dbReference type="EMBL" id="UGNX01000001">
    <property type="protein sequence ID" value="STX33447.1"/>
    <property type="molecule type" value="Genomic_DNA"/>
</dbReference>
<keyword evidence="1" id="KW-0175">Coiled coil</keyword>